<dbReference type="STRING" id="683125.SAMN05660206_107110"/>
<organism evidence="1 2">
    <name type="scientific">Sphingobacterium wenxiniae</name>
    <dbReference type="NCBI Taxonomy" id="683125"/>
    <lineage>
        <taxon>Bacteria</taxon>
        <taxon>Pseudomonadati</taxon>
        <taxon>Bacteroidota</taxon>
        <taxon>Sphingobacteriia</taxon>
        <taxon>Sphingobacteriales</taxon>
        <taxon>Sphingobacteriaceae</taxon>
        <taxon>Sphingobacterium</taxon>
    </lineage>
</organism>
<dbReference type="EMBL" id="FOZZ01000007">
    <property type="protein sequence ID" value="SFS93812.1"/>
    <property type="molecule type" value="Genomic_DNA"/>
</dbReference>
<dbReference type="RefSeq" id="WP_093365947.1">
    <property type="nucleotide sequence ID" value="NZ_FOZZ01000007.1"/>
</dbReference>
<dbReference type="Proteomes" id="UP000198785">
    <property type="component" value="Unassembled WGS sequence"/>
</dbReference>
<keyword evidence="2" id="KW-1185">Reference proteome</keyword>
<evidence type="ECO:0000313" key="1">
    <source>
        <dbReference type="EMBL" id="SFS93812.1"/>
    </source>
</evidence>
<proteinExistence type="predicted"/>
<gene>
    <name evidence="1" type="ORF">SAMN05660206_107110</name>
</gene>
<dbReference type="AlphaFoldDB" id="A0A1I6TX92"/>
<dbReference type="OrthoDB" id="1884322at2"/>
<reference evidence="1 2" key="1">
    <citation type="submission" date="2016-10" db="EMBL/GenBank/DDBJ databases">
        <authorList>
            <person name="de Groot N.N."/>
        </authorList>
    </citation>
    <scope>NUCLEOTIDE SEQUENCE [LARGE SCALE GENOMIC DNA]</scope>
    <source>
        <strain evidence="1 2">DSM 22789</strain>
    </source>
</reference>
<evidence type="ECO:0000313" key="2">
    <source>
        <dbReference type="Proteomes" id="UP000198785"/>
    </source>
</evidence>
<accession>A0A1I6TX92</accession>
<name>A0A1I6TX92_9SPHI</name>
<protein>
    <submittedName>
        <fullName evidence="1">Uncharacterized protein</fullName>
    </submittedName>
</protein>
<sequence>MLTSTIYVNEDGVLNDDKYDYDEIGYPYVYQLEQTIYCYELSRECARKPNLDPLKIKYEQRTDDDRPILKESEVDN</sequence>